<dbReference type="PANTHER" id="PTHR43179">
    <property type="entry name" value="RHAMNOSYLTRANSFERASE WBBL"/>
    <property type="match status" value="1"/>
</dbReference>
<sequence>MDKVAVVILNWNGIKLLEQFLPSVIQFSPDATIYVADNASTDDSVNFVQQHFPTIKIIKNTGNHGFAKGYNDALKEVNAEIYALVNSDIEVTENWLKPIVETFDLEKNTAIIQPKILDFKNKEYFEYAGAAGGFIDKYGYPFCRGRIFDTLEKDGGQYDDNCEIFWASGACFFIRKEIYDELEGFDESFFAHQEEIDLCWRALNEGHTIKYNSQSVVYHVGGATLQKGNPKKTYLNFRNSLLMMVKNLPKKRLFFIIFFRMVLDGIAGVRFLTQGKLKLTLAILHAHFSFYCLSLIYLKKRKDFQMQKYYTIKSIVFIYYIKKLVFFKEIFNINQNIKN</sequence>
<dbReference type="CDD" id="cd04186">
    <property type="entry name" value="GT_2_like_c"/>
    <property type="match status" value="1"/>
</dbReference>
<feature type="transmembrane region" description="Helical" evidence="4">
    <location>
        <begin position="253"/>
        <end position="273"/>
    </location>
</feature>
<comment type="similarity">
    <text evidence="1">Belongs to the glycosyltransferase 2 family.</text>
</comment>
<dbReference type="Pfam" id="PF00535">
    <property type="entry name" value="Glycos_transf_2"/>
    <property type="match status" value="1"/>
</dbReference>
<dbReference type="Proteomes" id="UP000556700">
    <property type="component" value="Unassembled WGS sequence"/>
</dbReference>
<dbReference type="InterPro" id="IPR001173">
    <property type="entry name" value="Glyco_trans_2-like"/>
</dbReference>
<evidence type="ECO:0000256" key="2">
    <source>
        <dbReference type="ARBA" id="ARBA00022676"/>
    </source>
</evidence>
<dbReference type="RefSeq" id="WP_031454674.1">
    <property type="nucleotide sequence ID" value="NZ_CAIJDO010000175.1"/>
</dbReference>
<keyword evidence="4" id="KW-1133">Transmembrane helix</keyword>
<gene>
    <name evidence="6" type="ORF">FLACHUCJ7_02933</name>
</gene>
<keyword evidence="4" id="KW-0472">Membrane</keyword>
<evidence type="ECO:0000313" key="6">
    <source>
        <dbReference type="EMBL" id="CAD0006591.1"/>
    </source>
</evidence>
<evidence type="ECO:0000256" key="3">
    <source>
        <dbReference type="ARBA" id="ARBA00022679"/>
    </source>
</evidence>
<protein>
    <submittedName>
        <fullName evidence="6">dTDP-Rha--alpha-D-GlcNAc-pyrophosphate polyprenol alpha-3-L-rhamnosyltransferase</fullName>
    </submittedName>
</protein>
<evidence type="ECO:0000256" key="4">
    <source>
        <dbReference type="SAM" id="Phobius"/>
    </source>
</evidence>
<keyword evidence="3 6" id="KW-0808">Transferase</keyword>
<keyword evidence="7" id="KW-1185">Reference proteome</keyword>
<keyword evidence="4" id="KW-0812">Transmembrane</keyword>
<name>A0A6V6Z494_9FLAO</name>
<dbReference type="InterPro" id="IPR029044">
    <property type="entry name" value="Nucleotide-diphossugar_trans"/>
</dbReference>
<feature type="transmembrane region" description="Helical" evidence="4">
    <location>
        <begin position="279"/>
        <end position="298"/>
    </location>
</feature>
<organism evidence="6 7">
    <name type="scientific">Flavobacterium chungangense</name>
    <dbReference type="NCBI Taxonomy" id="554283"/>
    <lineage>
        <taxon>Bacteria</taxon>
        <taxon>Pseudomonadati</taxon>
        <taxon>Bacteroidota</taxon>
        <taxon>Flavobacteriia</taxon>
        <taxon>Flavobacteriales</taxon>
        <taxon>Flavobacteriaceae</taxon>
        <taxon>Flavobacterium</taxon>
    </lineage>
</organism>
<accession>A0A6V6Z494</accession>
<keyword evidence="2" id="KW-0328">Glycosyltransferase</keyword>
<dbReference type="EMBL" id="CAIJDO010000175">
    <property type="protein sequence ID" value="CAD0006591.1"/>
    <property type="molecule type" value="Genomic_DNA"/>
</dbReference>
<dbReference type="PANTHER" id="PTHR43179:SF12">
    <property type="entry name" value="GALACTOFURANOSYLTRANSFERASE GLFT2"/>
    <property type="match status" value="1"/>
</dbReference>
<comment type="caution">
    <text evidence="6">The sequence shown here is derived from an EMBL/GenBank/DDBJ whole genome shotgun (WGS) entry which is preliminary data.</text>
</comment>
<dbReference type="Gene3D" id="3.90.550.10">
    <property type="entry name" value="Spore Coat Polysaccharide Biosynthesis Protein SpsA, Chain A"/>
    <property type="match status" value="1"/>
</dbReference>
<dbReference type="SUPFAM" id="SSF53448">
    <property type="entry name" value="Nucleotide-diphospho-sugar transferases"/>
    <property type="match status" value="1"/>
</dbReference>
<evidence type="ECO:0000256" key="1">
    <source>
        <dbReference type="ARBA" id="ARBA00006739"/>
    </source>
</evidence>
<evidence type="ECO:0000313" key="7">
    <source>
        <dbReference type="Proteomes" id="UP000556700"/>
    </source>
</evidence>
<feature type="domain" description="Glycosyltransferase 2-like" evidence="5">
    <location>
        <begin position="6"/>
        <end position="181"/>
    </location>
</feature>
<evidence type="ECO:0000259" key="5">
    <source>
        <dbReference type="Pfam" id="PF00535"/>
    </source>
</evidence>
<reference evidence="6 7" key="1">
    <citation type="submission" date="2020-06" db="EMBL/GenBank/DDBJ databases">
        <authorList>
            <person name="Criscuolo A."/>
        </authorList>
    </citation>
    <scope>NUCLEOTIDE SEQUENCE [LARGE SCALE GENOMIC DNA]</scope>
    <source>
        <strain evidence="7">CIP 110025</strain>
    </source>
</reference>
<dbReference type="AlphaFoldDB" id="A0A6V6Z494"/>
<proteinExistence type="inferred from homology"/>
<dbReference type="GO" id="GO:0016757">
    <property type="term" value="F:glycosyltransferase activity"/>
    <property type="evidence" value="ECO:0007669"/>
    <property type="project" value="UniProtKB-KW"/>
</dbReference>